<keyword evidence="3" id="KW-1185">Reference proteome</keyword>
<dbReference type="Proteomes" id="UP000005238">
    <property type="component" value="Unassembled WGS sequence"/>
</dbReference>
<dbReference type="EnsemblProtists" id="Phyra75247">
    <property type="protein sequence ID" value="Phyra75247"/>
    <property type="gene ID" value="Phyra75247"/>
</dbReference>
<dbReference type="eggNOG" id="ENOG502S05C">
    <property type="taxonomic scope" value="Eukaryota"/>
</dbReference>
<dbReference type="GO" id="GO:0043161">
    <property type="term" value="P:proteasome-mediated ubiquitin-dependent protein catabolic process"/>
    <property type="evidence" value="ECO:0000318"/>
    <property type="project" value="GO_Central"/>
</dbReference>
<dbReference type="GO" id="GO:0031624">
    <property type="term" value="F:ubiquitin conjugating enzyme binding"/>
    <property type="evidence" value="ECO:0000318"/>
    <property type="project" value="GO_Central"/>
</dbReference>
<dbReference type="GO" id="GO:0000209">
    <property type="term" value="P:protein polyubiquitination"/>
    <property type="evidence" value="ECO:0000318"/>
    <property type="project" value="GO_Central"/>
</dbReference>
<dbReference type="OMA" id="NIGCYQC"/>
<dbReference type="GO" id="GO:0005634">
    <property type="term" value="C:nucleus"/>
    <property type="evidence" value="ECO:0000318"/>
    <property type="project" value="GO_Central"/>
</dbReference>
<keyword evidence="1" id="KW-0175">Coiled coil</keyword>
<dbReference type="Pfam" id="PF09814">
    <property type="entry name" value="HECT_2"/>
    <property type="match status" value="1"/>
</dbReference>
<dbReference type="EMBL" id="DS566008">
    <property type="status" value="NOT_ANNOTATED_CDS"/>
    <property type="molecule type" value="Genomic_DNA"/>
</dbReference>
<dbReference type="VEuPathDB" id="FungiDB:KRP23_428"/>
<dbReference type="STRING" id="164328.H3GH77"/>
<evidence type="ECO:0000313" key="3">
    <source>
        <dbReference type="Proteomes" id="UP000005238"/>
    </source>
</evidence>
<dbReference type="GO" id="GO:0000151">
    <property type="term" value="C:ubiquitin ligase complex"/>
    <property type="evidence" value="ECO:0000318"/>
    <property type="project" value="GO_Central"/>
</dbReference>
<accession>H3GH77</accession>
<proteinExistence type="predicted"/>
<dbReference type="InParanoid" id="H3GH77"/>
<dbReference type="RefSeq" id="XP_067750987.1">
    <property type="nucleotide sequence ID" value="XM_067888986.1"/>
</dbReference>
<dbReference type="RefSeq" id="XP_067742221.1">
    <property type="nucleotide sequence ID" value="XM_067880833.1"/>
</dbReference>
<dbReference type="PANTHER" id="PTHR31531:SF2">
    <property type="entry name" value="E3 UBIQUITIN-PROTEIN LIGASE E3D"/>
    <property type="match status" value="1"/>
</dbReference>
<dbReference type="PANTHER" id="PTHR31531">
    <property type="entry name" value="E3 UBIQUITIN-PROTEIN LIGASE E3D FAMILY MEMBER"/>
    <property type="match status" value="1"/>
</dbReference>
<dbReference type="AlphaFoldDB" id="H3GH77"/>
<dbReference type="VEuPathDB" id="FungiDB:KRP23_10389"/>
<evidence type="ECO:0000256" key="1">
    <source>
        <dbReference type="SAM" id="Coils"/>
    </source>
</evidence>
<name>H3GH77_PHYRM</name>
<dbReference type="GeneID" id="94225037"/>
<protein>
    <submittedName>
        <fullName evidence="2">Uncharacterized protein</fullName>
    </submittedName>
</protein>
<evidence type="ECO:0000313" key="2">
    <source>
        <dbReference type="EnsemblProtists" id="Phyra75247"/>
    </source>
</evidence>
<dbReference type="HOGENOM" id="CLU_024777_0_0_1"/>
<dbReference type="VEuPathDB" id="FungiDB:KRP22_6679"/>
<dbReference type="GeneID" id="94216557"/>
<reference evidence="3" key="1">
    <citation type="journal article" date="2006" name="Science">
        <title>Phytophthora genome sequences uncover evolutionary origins and mechanisms of pathogenesis.</title>
        <authorList>
            <person name="Tyler B.M."/>
            <person name="Tripathy S."/>
            <person name="Zhang X."/>
            <person name="Dehal P."/>
            <person name="Jiang R.H."/>
            <person name="Aerts A."/>
            <person name="Arredondo F.D."/>
            <person name="Baxter L."/>
            <person name="Bensasson D."/>
            <person name="Beynon J.L."/>
            <person name="Chapman J."/>
            <person name="Damasceno C.M."/>
            <person name="Dorrance A.E."/>
            <person name="Dou D."/>
            <person name="Dickerman A.W."/>
            <person name="Dubchak I.L."/>
            <person name="Garbelotto M."/>
            <person name="Gijzen M."/>
            <person name="Gordon S.G."/>
            <person name="Govers F."/>
            <person name="Grunwald N.J."/>
            <person name="Huang W."/>
            <person name="Ivors K.L."/>
            <person name="Jones R.W."/>
            <person name="Kamoun S."/>
            <person name="Krampis K."/>
            <person name="Lamour K.H."/>
            <person name="Lee M.K."/>
            <person name="McDonald W.H."/>
            <person name="Medina M."/>
            <person name="Meijer H.J."/>
            <person name="Nordberg E.K."/>
            <person name="Maclean D.J."/>
            <person name="Ospina-Giraldo M.D."/>
            <person name="Morris P.F."/>
            <person name="Phuntumart V."/>
            <person name="Putnam N.H."/>
            <person name="Rash S."/>
            <person name="Rose J.K."/>
            <person name="Sakihama Y."/>
            <person name="Salamov A.A."/>
            <person name="Savidor A."/>
            <person name="Scheuring C.F."/>
            <person name="Smith B.M."/>
            <person name="Sobral B.W."/>
            <person name="Terry A."/>
            <person name="Torto-Alalibo T.A."/>
            <person name="Win J."/>
            <person name="Xu Z."/>
            <person name="Zhang H."/>
            <person name="Grigoriev I.V."/>
            <person name="Rokhsar D.S."/>
            <person name="Boore J.L."/>
        </authorList>
    </citation>
    <scope>NUCLEOTIDE SEQUENCE [LARGE SCALE GENOMIC DNA]</scope>
    <source>
        <strain evidence="3">Pr102</strain>
    </source>
</reference>
<dbReference type="GO" id="GO:0030332">
    <property type="term" value="F:cyclin binding"/>
    <property type="evidence" value="ECO:0000318"/>
    <property type="project" value="GO_Central"/>
</dbReference>
<dbReference type="GO" id="GO:0006513">
    <property type="term" value="P:protein monoubiquitination"/>
    <property type="evidence" value="ECO:0000318"/>
    <property type="project" value="GO_Central"/>
</dbReference>
<dbReference type="GO" id="GO:0005829">
    <property type="term" value="C:cytosol"/>
    <property type="evidence" value="ECO:0000318"/>
    <property type="project" value="GO_Central"/>
</dbReference>
<dbReference type="InterPro" id="IPR019193">
    <property type="entry name" value="UBQ-conj_enz_E2-bd_prot"/>
</dbReference>
<dbReference type="GO" id="GO:0061630">
    <property type="term" value="F:ubiquitin protein ligase activity"/>
    <property type="evidence" value="ECO:0000318"/>
    <property type="project" value="GO_Central"/>
</dbReference>
<organism evidence="2 3">
    <name type="scientific">Phytophthora ramorum</name>
    <name type="common">Sudden oak death agent</name>
    <dbReference type="NCBI Taxonomy" id="164328"/>
    <lineage>
        <taxon>Eukaryota</taxon>
        <taxon>Sar</taxon>
        <taxon>Stramenopiles</taxon>
        <taxon>Oomycota</taxon>
        <taxon>Peronosporomycetes</taxon>
        <taxon>Peronosporales</taxon>
        <taxon>Peronosporaceae</taxon>
        <taxon>Phytophthora</taxon>
    </lineage>
</organism>
<dbReference type="OrthoDB" id="66510at2759"/>
<dbReference type="GO" id="GO:0051865">
    <property type="term" value="P:protein autoubiquitination"/>
    <property type="evidence" value="ECO:0000318"/>
    <property type="project" value="GO_Central"/>
</dbReference>
<reference evidence="2" key="2">
    <citation type="submission" date="2015-06" db="UniProtKB">
        <authorList>
            <consortium name="EnsemblProtists"/>
        </authorList>
    </citation>
    <scope>IDENTIFICATION</scope>
    <source>
        <strain evidence="2">Pr102</strain>
    </source>
</reference>
<sequence>METVEAQKLLAELHAAEEEHARALAAANQVRDTLDRTRKEYEDARTAEKAGEDELAKAAEALALGLQSLDVAAKEDAPYPIIADSLVEYHANIGCYQCYLFLDSHKDGEKLEDATSELDVKKLSVRVEFPRVELTYRVSDSAKDATIVWCTEIERNVDVSQCVVEEKGDHWYLRLPIWPSDKQPLGGFSSFTQVSPVELRPESYVSVSCRGCNELLLGGEEIAGIEKVLPLPSANWMDMFDFWGAGIGAFEHIPRDDIHAQRRRVLVGESYVLLHASDLIAGATVSDHGDKAAVAPGDNAKEEREWVPLVCTACSERVGLCSVEQPDTVRLHKHLISAHSCFTAKTDAEGNCSKQELEEDVFGKYTIDSILSAKLLEMADSDGIFRFILTSSGGKHDHDLHCGAAPASPADAPSTELQLQLLSWETMIKRKDSNKFSRVLKVLYAPRQPMPAIPGLLPSQEVTLPPAMCLAIAQRLESSSTLLPSSLRAFNRMHVGYLFA</sequence>
<feature type="coiled-coil region" evidence="1">
    <location>
        <begin position="6"/>
        <end position="47"/>
    </location>
</feature>